<evidence type="ECO:0008006" key="4">
    <source>
        <dbReference type="Google" id="ProtNLM"/>
    </source>
</evidence>
<reference evidence="2 3" key="1">
    <citation type="submission" date="2019-04" db="EMBL/GenBank/DDBJ databases">
        <title>Sphingomonas psychrotolerans sp. nov., isolated from soil in the Tianshan Mountains, Xinjiang, China.</title>
        <authorList>
            <person name="Luo Y."/>
            <person name="Sheng H."/>
        </authorList>
    </citation>
    <scope>NUCLEOTIDE SEQUENCE [LARGE SCALE GENOMIC DNA]</scope>
    <source>
        <strain evidence="2 3">ZFGT-11</strain>
    </source>
</reference>
<dbReference type="EMBL" id="SRXT01000005">
    <property type="protein sequence ID" value="TGX52736.1"/>
    <property type="molecule type" value="Genomic_DNA"/>
</dbReference>
<evidence type="ECO:0000313" key="3">
    <source>
        <dbReference type="Proteomes" id="UP000306147"/>
    </source>
</evidence>
<accession>A0A4S1XCV0</accession>
<dbReference type="AlphaFoldDB" id="A0A4S1XCV0"/>
<gene>
    <name evidence="2" type="ORF">E5A73_13920</name>
</gene>
<dbReference type="OrthoDB" id="7582966at2"/>
<keyword evidence="3" id="KW-1185">Reference proteome</keyword>
<feature type="chain" id="PRO_5020386828" description="Secreted protein" evidence="1">
    <location>
        <begin position="25"/>
        <end position="87"/>
    </location>
</feature>
<evidence type="ECO:0000313" key="2">
    <source>
        <dbReference type="EMBL" id="TGX52736.1"/>
    </source>
</evidence>
<comment type="caution">
    <text evidence="2">The sequence shown here is derived from an EMBL/GenBank/DDBJ whole genome shotgun (WGS) entry which is preliminary data.</text>
</comment>
<protein>
    <recommendedName>
        <fullName evidence="4">Secreted protein</fullName>
    </recommendedName>
</protein>
<keyword evidence="1" id="KW-0732">Signal</keyword>
<evidence type="ECO:0000256" key="1">
    <source>
        <dbReference type="SAM" id="SignalP"/>
    </source>
</evidence>
<name>A0A4S1XCV0_9SPHN</name>
<dbReference type="Proteomes" id="UP000306147">
    <property type="component" value="Unassembled WGS sequence"/>
</dbReference>
<organism evidence="2 3">
    <name type="scientific">Sphingomonas gei</name>
    <dbReference type="NCBI Taxonomy" id="1395960"/>
    <lineage>
        <taxon>Bacteria</taxon>
        <taxon>Pseudomonadati</taxon>
        <taxon>Pseudomonadota</taxon>
        <taxon>Alphaproteobacteria</taxon>
        <taxon>Sphingomonadales</taxon>
        <taxon>Sphingomonadaceae</taxon>
        <taxon>Sphingomonas</taxon>
    </lineage>
</organism>
<proteinExistence type="predicted"/>
<feature type="signal peptide" evidence="1">
    <location>
        <begin position="1"/>
        <end position="24"/>
    </location>
</feature>
<dbReference type="RefSeq" id="WP_135964444.1">
    <property type="nucleotide sequence ID" value="NZ_SRXT01000005.1"/>
</dbReference>
<sequence>MTRIGGAAIVAVSLFSLVAASATAQEGSKRKGRDLNEVVCKKEDVLGSRLQSRKVCMTRAEWAEQRQLDRQNVERSQTNTCQRQAGC</sequence>